<dbReference type="RefSeq" id="WP_091768048.1">
    <property type="nucleotide sequence ID" value="NZ_FNHG01000004.1"/>
</dbReference>
<organism evidence="1 2">
    <name type="scientific">Maricaulis salignorans</name>
    <dbReference type="NCBI Taxonomy" id="144026"/>
    <lineage>
        <taxon>Bacteria</taxon>
        <taxon>Pseudomonadati</taxon>
        <taxon>Pseudomonadota</taxon>
        <taxon>Alphaproteobacteria</taxon>
        <taxon>Maricaulales</taxon>
        <taxon>Maricaulaceae</taxon>
        <taxon>Maricaulis</taxon>
    </lineage>
</organism>
<sequence>MKLGYTASVYKNGTKTTLRIEEWPEGFYVFFLRGDETVSYRDELQDTLDIAMLVGEEDFGIEKSQWVLEEWPHCLR</sequence>
<dbReference type="Proteomes" id="UP000199759">
    <property type="component" value="Unassembled WGS sequence"/>
</dbReference>
<accession>A0A1G9Q6Y6</accession>
<reference evidence="1 2" key="1">
    <citation type="submission" date="2016-10" db="EMBL/GenBank/DDBJ databases">
        <authorList>
            <person name="de Groot N.N."/>
        </authorList>
    </citation>
    <scope>NUCLEOTIDE SEQUENCE [LARGE SCALE GENOMIC DNA]</scope>
    <source>
        <strain evidence="1 2">DSM 16077</strain>
    </source>
</reference>
<protein>
    <submittedName>
        <fullName evidence="1">Uncharacterized protein</fullName>
    </submittedName>
</protein>
<proteinExistence type="predicted"/>
<gene>
    <name evidence="1" type="ORF">SAMN04488568_104184</name>
</gene>
<evidence type="ECO:0000313" key="2">
    <source>
        <dbReference type="Proteomes" id="UP000199759"/>
    </source>
</evidence>
<keyword evidence="2" id="KW-1185">Reference proteome</keyword>
<dbReference type="EMBL" id="FNHG01000004">
    <property type="protein sequence ID" value="SDM06740.1"/>
    <property type="molecule type" value="Genomic_DNA"/>
</dbReference>
<name>A0A1G9Q6Y6_9PROT</name>
<evidence type="ECO:0000313" key="1">
    <source>
        <dbReference type="EMBL" id="SDM06740.1"/>
    </source>
</evidence>
<dbReference type="AlphaFoldDB" id="A0A1G9Q6Y6"/>